<dbReference type="AlphaFoldDB" id="A0AA37WY33"/>
<comment type="caution">
    <text evidence="2">The sequence shown here is derived from an EMBL/GenBank/DDBJ whole genome shotgun (WGS) entry which is preliminary data.</text>
</comment>
<evidence type="ECO:0008006" key="4">
    <source>
        <dbReference type="Google" id="ProtNLM"/>
    </source>
</evidence>
<organism evidence="2 3">
    <name type="scientific">Paraferrimonas haliotis</name>
    <dbReference type="NCBI Taxonomy" id="2013866"/>
    <lineage>
        <taxon>Bacteria</taxon>
        <taxon>Pseudomonadati</taxon>
        <taxon>Pseudomonadota</taxon>
        <taxon>Gammaproteobacteria</taxon>
        <taxon>Alteromonadales</taxon>
        <taxon>Ferrimonadaceae</taxon>
        <taxon>Paraferrimonas</taxon>
    </lineage>
</organism>
<sequence>MVMSVNALLTGMARKRGFWVLLAILVWLSLPKAYAAILVSVDSNPAQANQPIVLTVEVDQDMPADAFNSDFLSSQFIVGRTSVRRSTQIINFESKRTTTWQTIIVAPKPGEFNIAPVTIGNQTSKPFTLTIVEPNAEQLTNQPVKINNALTHSRGYVGQVLTYQIELLVGDELQRGAIQPPKADGLSFQQIGDDQDKTEIRQGKRYRVINRNYAVTLDKPGTYELSGAVFNGDIVVNKRNPNTLFSFNESQPVRAQAQPLTLTVQQQPADFNGQWLVADLVTIHQNDEQWPQQVEVGQPINLQWQITAVNSDVNKIPVPKLQLNESVKVYPEKPQRKSAVRNQQVIAQVTLTQAIIPTQAGELTIPAIRLPWYNPRTQQTEYATLAAQQLTVVESEASRPVISAIDTPAPNPPATEVWPWQVACAMLAFGWFITVLVWMSSRKQASKGQARLVTTQVQVNLGQLKRATTSIDLPMSIKLSSQLLSNDESPLTLSQINDLYPEVGQCLQLAQRLAYSGHEQDSQQLSEILGALYTNVAQALQKPKAVPGAKLPALHASDYP</sequence>
<dbReference type="InterPro" id="IPR025738">
    <property type="entry name" value="BatD"/>
</dbReference>
<evidence type="ECO:0000313" key="2">
    <source>
        <dbReference type="EMBL" id="GLS82626.1"/>
    </source>
</evidence>
<reference evidence="2 3" key="1">
    <citation type="journal article" date="2014" name="Int. J. Syst. Evol. Microbiol.">
        <title>Complete genome sequence of Corynebacterium casei LMG S-19264T (=DSM 44701T), isolated from a smear-ripened cheese.</title>
        <authorList>
            <consortium name="US DOE Joint Genome Institute (JGI-PGF)"/>
            <person name="Walter F."/>
            <person name="Albersmeier A."/>
            <person name="Kalinowski J."/>
            <person name="Ruckert C."/>
        </authorList>
    </citation>
    <scope>NUCLEOTIDE SEQUENCE [LARGE SCALE GENOMIC DNA]</scope>
    <source>
        <strain evidence="2 3">NBRC 112785</strain>
    </source>
</reference>
<evidence type="ECO:0000313" key="3">
    <source>
        <dbReference type="Proteomes" id="UP001157439"/>
    </source>
</evidence>
<dbReference type="Pfam" id="PF13584">
    <property type="entry name" value="BatD"/>
    <property type="match status" value="2"/>
</dbReference>
<protein>
    <recommendedName>
        <fullName evidence="4">Protein BatD</fullName>
    </recommendedName>
</protein>
<name>A0AA37WY33_9GAMM</name>
<keyword evidence="1" id="KW-0472">Membrane</keyword>
<dbReference type="PANTHER" id="PTHR40940:SF1">
    <property type="entry name" value="PROTEIN BATD"/>
    <property type="match status" value="1"/>
</dbReference>
<evidence type="ECO:0000256" key="1">
    <source>
        <dbReference type="SAM" id="Phobius"/>
    </source>
</evidence>
<feature type="transmembrane region" description="Helical" evidence="1">
    <location>
        <begin position="418"/>
        <end position="439"/>
    </location>
</feature>
<dbReference type="PANTHER" id="PTHR40940">
    <property type="entry name" value="PROTEIN BATD-RELATED"/>
    <property type="match status" value="1"/>
</dbReference>
<proteinExistence type="predicted"/>
<keyword evidence="1" id="KW-0812">Transmembrane</keyword>
<gene>
    <name evidence="2" type="primary">batD</name>
    <name evidence="2" type="ORF">GCM10007894_06030</name>
</gene>
<dbReference type="EMBL" id="BSPO01000002">
    <property type="protein sequence ID" value="GLS82626.1"/>
    <property type="molecule type" value="Genomic_DNA"/>
</dbReference>
<keyword evidence="3" id="KW-1185">Reference proteome</keyword>
<accession>A0AA37WY33</accession>
<dbReference type="Proteomes" id="UP001157439">
    <property type="component" value="Unassembled WGS sequence"/>
</dbReference>
<keyword evidence="1" id="KW-1133">Transmembrane helix</keyword>